<reference evidence="1" key="2">
    <citation type="submission" date="2020-05" db="EMBL/GenBank/DDBJ databases">
        <authorList>
            <person name="Kim H.-S."/>
            <person name="Proctor R.H."/>
            <person name="Brown D.W."/>
        </authorList>
    </citation>
    <scope>NUCLEOTIDE SEQUENCE</scope>
    <source>
        <strain evidence="1">NRRL 22465</strain>
    </source>
</reference>
<evidence type="ECO:0000313" key="1">
    <source>
        <dbReference type="EMBL" id="KAF4981060.1"/>
    </source>
</evidence>
<organism evidence="1 2">
    <name type="scientific">Fusarium zealandicum</name>
    <dbReference type="NCBI Taxonomy" id="1053134"/>
    <lineage>
        <taxon>Eukaryota</taxon>
        <taxon>Fungi</taxon>
        <taxon>Dikarya</taxon>
        <taxon>Ascomycota</taxon>
        <taxon>Pezizomycotina</taxon>
        <taxon>Sordariomycetes</taxon>
        <taxon>Hypocreomycetidae</taxon>
        <taxon>Hypocreales</taxon>
        <taxon>Nectriaceae</taxon>
        <taxon>Fusarium</taxon>
        <taxon>Fusarium staphyleae species complex</taxon>
    </lineage>
</organism>
<keyword evidence="2" id="KW-1185">Reference proteome</keyword>
<accession>A0A8H4UPE8</accession>
<dbReference type="OrthoDB" id="4969524at2759"/>
<evidence type="ECO:0000313" key="2">
    <source>
        <dbReference type="Proteomes" id="UP000635477"/>
    </source>
</evidence>
<dbReference type="AlphaFoldDB" id="A0A8H4UPE8"/>
<name>A0A8H4UPE8_9HYPO</name>
<comment type="caution">
    <text evidence="1">The sequence shown here is derived from an EMBL/GenBank/DDBJ whole genome shotgun (WGS) entry which is preliminary data.</text>
</comment>
<protein>
    <submittedName>
        <fullName evidence="1">Uncharacterized protein</fullName>
    </submittedName>
</protein>
<gene>
    <name evidence="1" type="ORF">FZEAL_3036</name>
</gene>
<sequence length="136" mass="14785">MFTTKSPWLRRTYIVRIVDLKVAIQGQGGPVPSTVGLASEPDSEIETGIFIQTAEKGFGGILYIPRQLPGSSSYRLECNEYDNLLDNNRFDSESPIGFIYKGDFRNKLPGILGSIPLPGATCEDASADPSPLDSTD</sequence>
<dbReference type="Proteomes" id="UP000635477">
    <property type="component" value="Unassembled WGS sequence"/>
</dbReference>
<dbReference type="EMBL" id="JABEYC010000188">
    <property type="protein sequence ID" value="KAF4981060.1"/>
    <property type="molecule type" value="Genomic_DNA"/>
</dbReference>
<reference evidence="1" key="1">
    <citation type="journal article" date="2020" name="BMC Genomics">
        <title>Correction to: Identification and distribution of gene clusters required for synthesis of sphingolipid metabolism inhibitors in diverse species of the filamentous fungus Fusarium.</title>
        <authorList>
            <person name="Kim H.S."/>
            <person name="Lohmar J.M."/>
            <person name="Busman M."/>
            <person name="Brown D.W."/>
            <person name="Naumann T.A."/>
            <person name="Divon H.H."/>
            <person name="Lysoe E."/>
            <person name="Uhlig S."/>
            <person name="Proctor R.H."/>
        </authorList>
    </citation>
    <scope>NUCLEOTIDE SEQUENCE</scope>
    <source>
        <strain evidence="1">NRRL 22465</strain>
    </source>
</reference>
<proteinExistence type="predicted"/>